<feature type="compositionally biased region" description="Low complexity" evidence="1">
    <location>
        <begin position="374"/>
        <end position="399"/>
    </location>
</feature>
<evidence type="ECO:0000256" key="1">
    <source>
        <dbReference type="SAM" id="MobiDB-lite"/>
    </source>
</evidence>
<dbReference type="OrthoDB" id="9785380at2"/>
<feature type="compositionally biased region" description="Low complexity" evidence="1">
    <location>
        <begin position="232"/>
        <end position="247"/>
    </location>
</feature>
<dbReference type="EMBL" id="NMQW01000001">
    <property type="protein sequence ID" value="OXM88401.1"/>
    <property type="molecule type" value="Genomic_DNA"/>
</dbReference>
<organism evidence="3 4">
    <name type="scientific">Paenibacillus rigui</name>
    <dbReference type="NCBI Taxonomy" id="554312"/>
    <lineage>
        <taxon>Bacteria</taxon>
        <taxon>Bacillati</taxon>
        <taxon>Bacillota</taxon>
        <taxon>Bacilli</taxon>
        <taxon>Bacillales</taxon>
        <taxon>Paenibacillaceae</taxon>
        <taxon>Paenibacillus</taxon>
    </lineage>
</organism>
<comment type="caution">
    <text evidence="3">The sequence shown here is derived from an EMBL/GenBank/DDBJ whole genome shotgun (WGS) entry which is preliminary data.</text>
</comment>
<evidence type="ECO:0000313" key="4">
    <source>
        <dbReference type="Proteomes" id="UP000215509"/>
    </source>
</evidence>
<dbReference type="InterPro" id="IPR029046">
    <property type="entry name" value="LolA/LolB/LppX"/>
</dbReference>
<dbReference type="AlphaFoldDB" id="A0A229UYS5"/>
<protein>
    <submittedName>
        <fullName evidence="3">Uncharacterized protein</fullName>
    </submittedName>
</protein>
<feature type="compositionally biased region" description="Low complexity" evidence="1">
    <location>
        <begin position="288"/>
        <end position="346"/>
    </location>
</feature>
<name>A0A229UYS5_9BACL</name>
<proteinExistence type="predicted"/>
<feature type="region of interest" description="Disordered" evidence="1">
    <location>
        <begin position="214"/>
        <end position="346"/>
    </location>
</feature>
<dbReference type="PROSITE" id="PS51257">
    <property type="entry name" value="PROKAR_LIPOPROTEIN"/>
    <property type="match status" value="1"/>
</dbReference>
<feature type="chain" id="PRO_5039582580" evidence="2">
    <location>
        <begin position="20"/>
        <end position="522"/>
    </location>
</feature>
<keyword evidence="2" id="KW-0732">Signal</keyword>
<dbReference type="Proteomes" id="UP000215509">
    <property type="component" value="Unassembled WGS sequence"/>
</dbReference>
<dbReference type="SUPFAM" id="SSF89392">
    <property type="entry name" value="Prokaryotic lipoproteins and lipoprotein localization factors"/>
    <property type="match status" value="1"/>
</dbReference>
<dbReference type="RefSeq" id="WP_094012900.1">
    <property type="nucleotide sequence ID" value="NZ_NMQW01000001.1"/>
</dbReference>
<evidence type="ECO:0000256" key="2">
    <source>
        <dbReference type="SAM" id="SignalP"/>
    </source>
</evidence>
<reference evidence="3 4" key="1">
    <citation type="submission" date="2017-07" db="EMBL/GenBank/DDBJ databases">
        <title>Genome sequencing and assembly of Paenibacillus rigui.</title>
        <authorList>
            <person name="Mayilraj S."/>
        </authorList>
    </citation>
    <scope>NUCLEOTIDE SEQUENCE [LARGE SCALE GENOMIC DNA]</scope>
    <source>
        <strain evidence="3 4">JCM 16352</strain>
    </source>
</reference>
<feature type="region of interest" description="Disordered" evidence="1">
    <location>
        <begin position="362"/>
        <end position="406"/>
    </location>
</feature>
<evidence type="ECO:0000313" key="3">
    <source>
        <dbReference type="EMBL" id="OXM88401.1"/>
    </source>
</evidence>
<dbReference type="PANTHER" id="PTHR37507:SF2">
    <property type="entry name" value="SPORULATION PROTEIN YDCC"/>
    <property type="match status" value="1"/>
</dbReference>
<sequence>MRRFTWVIALVMCLSLVLAGCGKKDAGSVVKDLDGVINKLQSYQGSGKMVLHTGQEPQEYQVEVWYQNPHYYRISLTNAKKDITQIVLRNDDGVFVLTPHLNKSFRFQSDWPENQGQVYLYQSLVQSILMDNDRQFTTDPNAYVFDVLANYQNGSLARQKIWLDKKSYAPQKVEVSDQNANVMVIVDFNQFEFGKKFEKDSFDMQRNMTSWKLESLPTMGPAGPVGMDNPAGDKAAAGDGKASGTGTHDPGTMDGKSSAAAGTSAKAANGANGSAGAAAAGTTGGANGSSAAKDNAAPSGSSAAANGANAAAGGSKAAAGTGGAATAPSGAATAPSGAAGSAAGATSAAGTAGKDAAAASSGKAAGTPVAGSTAPVAQGASGAASGSAPAGVTSATGSGKTDAGKQKAGQLQFGIIEPNYTPSGVKKQDMNEIKLGEEKAVMLRYTGKFSYTLVESRPETQTVSNLPSDIVDLGYTIAVISGDEKKTLMWTYEGIEFRLSTGDLPLTEMIKVAQAVQGESGK</sequence>
<feature type="compositionally biased region" description="Low complexity" evidence="1">
    <location>
        <begin position="255"/>
        <end position="281"/>
    </location>
</feature>
<gene>
    <name evidence="3" type="ORF">CF651_00665</name>
</gene>
<accession>A0A229UYS5</accession>
<feature type="signal peptide" evidence="2">
    <location>
        <begin position="1"/>
        <end position="19"/>
    </location>
</feature>
<dbReference type="InterPro" id="IPR052944">
    <property type="entry name" value="Sporulation_related"/>
</dbReference>
<keyword evidence="4" id="KW-1185">Reference proteome</keyword>
<dbReference type="PANTHER" id="PTHR37507">
    <property type="entry name" value="SPORULATION PROTEIN YDCC"/>
    <property type="match status" value="1"/>
</dbReference>
<dbReference type="Gene3D" id="2.50.20.10">
    <property type="entry name" value="Lipoprotein localisation LolA/LolB/LppX"/>
    <property type="match status" value="1"/>
</dbReference>